<dbReference type="CDD" id="cd07377">
    <property type="entry name" value="WHTH_GntR"/>
    <property type="match status" value="1"/>
</dbReference>
<keyword evidence="1" id="KW-0805">Transcription regulation</keyword>
<organism evidence="5 6">
    <name type="scientific">Fredinandcohnia salidurans</name>
    <dbReference type="NCBI Taxonomy" id="2595041"/>
    <lineage>
        <taxon>Bacteria</taxon>
        <taxon>Bacillati</taxon>
        <taxon>Bacillota</taxon>
        <taxon>Bacilli</taxon>
        <taxon>Bacillales</taxon>
        <taxon>Bacillaceae</taxon>
        <taxon>Fredinandcohnia</taxon>
    </lineage>
</organism>
<dbReference type="InterPro" id="IPR036388">
    <property type="entry name" value="WH-like_DNA-bd_sf"/>
</dbReference>
<gene>
    <name evidence="5" type="ORF">ACFSFW_22575</name>
</gene>
<evidence type="ECO:0000256" key="2">
    <source>
        <dbReference type="ARBA" id="ARBA00023125"/>
    </source>
</evidence>
<dbReference type="PANTHER" id="PTHR43537">
    <property type="entry name" value="TRANSCRIPTIONAL REGULATOR, GNTR FAMILY"/>
    <property type="match status" value="1"/>
</dbReference>
<dbReference type="InterPro" id="IPR036390">
    <property type="entry name" value="WH_DNA-bd_sf"/>
</dbReference>
<evidence type="ECO:0000259" key="4">
    <source>
        <dbReference type="PROSITE" id="PS50949"/>
    </source>
</evidence>
<evidence type="ECO:0000313" key="5">
    <source>
        <dbReference type="EMBL" id="MFD1781435.1"/>
    </source>
</evidence>
<keyword evidence="3" id="KW-0804">Transcription</keyword>
<dbReference type="SMART" id="SM00345">
    <property type="entry name" value="HTH_GNTR"/>
    <property type="match status" value="1"/>
</dbReference>
<dbReference type="PRINTS" id="PR00035">
    <property type="entry name" value="HTHGNTR"/>
</dbReference>
<dbReference type="PANTHER" id="PTHR43537:SF5">
    <property type="entry name" value="UXU OPERON TRANSCRIPTIONAL REGULATOR"/>
    <property type="match status" value="1"/>
</dbReference>
<dbReference type="Pfam" id="PF07729">
    <property type="entry name" value="FCD"/>
    <property type="match status" value="1"/>
</dbReference>
<reference evidence="6" key="1">
    <citation type="journal article" date="2019" name="Int. J. Syst. Evol. Microbiol.">
        <title>The Global Catalogue of Microorganisms (GCM) 10K type strain sequencing project: providing services to taxonomists for standard genome sequencing and annotation.</title>
        <authorList>
            <consortium name="The Broad Institute Genomics Platform"/>
            <consortium name="The Broad Institute Genome Sequencing Center for Infectious Disease"/>
            <person name="Wu L."/>
            <person name="Ma J."/>
        </authorList>
    </citation>
    <scope>NUCLEOTIDE SEQUENCE [LARGE SCALE GENOMIC DNA]</scope>
    <source>
        <strain evidence="6">CCUG 15531</strain>
    </source>
</reference>
<dbReference type="InterPro" id="IPR000524">
    <property type="entry name" value="Tscrpt_reg_HTH_GntR"/>
</dbReference>
<accession>A0ABW4MWT8</accession>
<proteinExistence type="predicted"/>
<dbReference type="SUPFAM" id="SSF46785">
    <property type="entry name" value="Winged helix' DNA-binding domain"/>
    <property type="match status" value="1"/>
</dbReference>
<dbReference type="InterPro" id="IPR008920">
    <property type="entry name" value="TF_FadR/GntR_C"/>
</dbReference>
<evidence type="ECO:0000256" key="3">
    <source>
        <dbReference type="ARBA" id="ARBA00023163"/>
    </source>
</evidence>
<dbReference type="PROSITE" id="PS50949">
    <property type="entry name" value="HTH_GNTR"/>
    <property type="match status" value="1"/>
</dbReference>
<keyword evidence="2" id="KW-0238">DNA-binding</keyword>
<dbReference type="InterPro" id="IPR011711">
    <property type="entry name" value="GntR_C"/>
</dbReference>
<dbReference type="Proteomes" id="UP001597227">
    <property type="component" value="Unassembled WGS sequence"/>
</dbReference>
<dbReference type="Gene3D" id="1.20.120.530">
    <property type="entry name" value="GntR ligand-binding domain-like"/>
    <property type="match status" value="1"/>
</dbReference>
<name>A0ABW4MWT8_9BACI</name>
<evidence type="ECO:0000313" key="6">
    <source>
        <dbReference type="Proteomes" id="UP001597227"/>
    </source>
</evidence>
<comment type="caution">
    <text evidence="5">The sequence shown here is derived from an EMBL/GenBank/DDBJ whole genome shotgun (WGS) entry which is preliminary data.</text>
</comment>
<protein>
    <submittedName>
        <fullName evidence="5">FadR/GntR family transcriptional regulator</fullName>
    </submittedName>
</protein>
<dbReference type="EMBL" id="JBHUEK010000034">
    <property type="protein sequence ID" value="MFD1781435.1"/>
    <property type="molecule type" value="Genomic_DNA"/>
</dbReference>
<dbReference type="SUPFAM" id="SSF48008">
    <property type="entry name" value="GntR ligand-binding domain-like"/>
    <property type="match status" value="1"/>
</dbReference>
<dbReference type="SMART" id="SM00895">
    <property type="entry name" value="FCD"/>
    <property type="match status" value="1"/>
</dbReference>
<dbReference type="Pfam" id="PF00392">
    <property type="entry name" value="GntR"/>
    <property type="match status" value="1"/>
</dbReference>
<dbReference type="Gene3D" id="1.10.10.10">
    <property type="entry name" value="Winged helix-like DNA-binding domain superfamily/Winged helix DNA-binding domain"/>
    <property type="match status" value="1"/>
</dbReference>
<keyword evidence="6" id="KW-1185">Reference proteome</keyword>
<feature type="domain" description="HTH gntR-type" evidence="4">
    <location>
        <begin position="8"/>
        <end position="75"/>
    </location>
</feature>
<sequence>MIEPVKRMNVTDSIVNQIKDLVLQGKLNEGDKLPPERELMNLFGVGRPSLREALKVLEAQGLIEKTQKGTIITGNHDKFFSDSLMFQLYFSSADWQDIFEARRFLEKELTYLATTRANSEDFNEIEQTIDDMELSVRENNQTEYVRSNLEFHKKIAKASKNLVLFNLYESINNLVKHSQESGVTVYGVMTESLNYHKAIFKAMKERNAERASELMVKHINSVEGYFQKSQN</sequence>
<evidence type="ECO:0000256" key="1">
    <source>
        <dbReference type="ARBA" id="ARBA00023015"/>
    </source>
</evidence>
<dbReference type="RefSeq" id="WP_388041608.1">
    <property type="nucleotide sequence ID" value="NZ_JBHUEK010000034.1"/>
</dbReference>